<organism evidence="2 3">
    <name type="scientific">Trichomalopsis sarcophagae</name>
    <dbReference type="NCBI Taxonomy" id="543379"/>
    <lineage>
        <taxon>Eukaryota</taxon>
        <taxon>Metazoa</taxon>
        <taxon>Ecdysozoa</taxon>
        <taxon>Arthropoda</taxon>
        <taxon>Hexapoda</taxon>
        <taxon>Insecta</taxon>
        <taxon>Pterygota</taxon>
        <taxon>Neoptera</taxon>
        <taxon>Endopterygota</taxon>
        <taxon>Hymenoptera</taxon>
        <taxon>Apocrita</taxon>
        <taxon>Proctotrupomorpha</taxon>
        <taxon>Chalcidoidea</taxon>
        <taxon>Pteromalidae</taxon>
        <taxon>Pteromalinae</taxon>
        <taxon>Trichomalopsis</taxon>
    </lineage>
</organism>
<protein>
    <submittedName>
        <fullName evidence="2">Uncharacterized protein</fullName>
    </submittedName>
</protein>
<evidence type="ECO:0000313" key="3">
    <source>
        <dbReference type="Proteomes" id="UP000215335"/>
    </source>
</evidence>
<gene>
    <name evidence="2" type="ORF">TSAR_006656</name>
</gene>
<dbReference type="EMBL" id="NNAY01004601">
    <property type="protein sequence ID" value="OXU17669.1"/>
    <property type="molecule type" value="Genomic_DNA"/>
</dbReference>
<keyword evidence="3" id="KW-1185">Reference proteome</keyword>
<evidence type="ECO:0000313" key="2">
    <source>
        <dbReference type="EMBL" id="OXU17669.1"/>
    </source>
</evidence>
<sequence>MRTRKFEGTKRRIEPFHVVKMKEKSILLNIVTRLSDGEATETCELHVEKERRSIVARIAERECWYLLVVGCLEFRYNGLRDIRPVSLYQDVSLADILETAMICSSCRKSYSSINFNSSNNSLNEPSEKENERPQNKRIRLSREAQLEQMLDGLKSKLSSLPPNDPLIVSLLTIAPECWRLRDIESEFNVSLRNAKKARDWKDEIFENFRTICLKAYGLDPAHYYTAPGE</sequence>
<feature type="compositionally biased region" description="Basic and acidic residues" evidence="1">
    <location>
        <begin position="125"/>
        <end position="137"/>
    </location>
</feature>
<accession>A0A232EH29</accession>
<feature type="region of interest" description="Disordered" evidence="1">
    <location>
        <begin position="118"/>
        <end position="137"/>
    </location>
</feature>
<proteinExistence type="predicted"/>
<name>A0A232EH29_9HYME</name>
<evidence type="ECO:0000256" key="1">
    <source>
        <dbReference type="SAM" id="MobiDB-lite"/>
    </source>
</evidence>
<dbReference type="AlphaFoldDB" id="A0A232EH29"/>
<comment type="caution">
    <text evidence="2">The sequence shown here is derived from an EMBL/GenBank/DDBJ whole genome shotgun (WGS) entry which is preliminary data.</text>
</comment>
<dbReference type="Proteomes" id="UP000215335">
    <property type="component" value="Unassembled WGS sequence"/>
</dbReference>
<reference evidence="2 3" key="1">
    <citation type="journal article" date="2017" name="Curr. Biol.">
        <title>The Evolution of Venom by Co-option of Single-Copy Genes.</title>
        <authorList>
            <person name="Martinson E.O."/>
            <person name="Mrinalini"/>
            <person name="Kelkar Y.D."/>
            <person name="Chang C.H."/>
            <person name="Werren J.H."/>
        </authorList>
    </citation>
    <scope>NUCLEOTIDE SEQUENCE [LARGE SCALE GENOMIC DNA]</scope>
    <source>
        <strain evidence="2 3">Alberta</strain>
        <tissue evidence="2">Whole body</tissue>
    </source>
</reference>